<sequence length="36" mass="3855">MGSAGGRTLEFECEVRWLDEAVMGGAGGRRLEVEGE</sequence>
<protein>
    <submittedName>
        <fullName evidence="1">Uncharacterized protein</fullName>
    </submittedName>
</protein>
<gene>
    <name evidence="1" type="ORF">CCACVL1_29809</name>
</gene>
<dbReference type="Gramene" id="OMO51414">
    <property type="protein sequence ID" value="OMO51414"/>
    <property type="gene ID" value="CCACVL1_29809"/>
</dbReference>
<name>A0A1R3FZZ7_COCAP</name>
<proteinExistence type="predicted"/>
<reference evidence="1 2" key="1">
    <citation type="submission" date="2013-09" db="EMBL/GenBank/DDBJ databases">
        <title>Corchorus capsularis genome sequencing.</title>
        <authorList>
            <person name="Alam M."/>
            <person name="Haque M.S."/>
            <person name="Islam M.S."/>
            <person name="Emdad E.M."/>
            <person name="Islam M.M."/>
            <person name="Ahmed B."/>
            <person name="Halim A."/>
            <person name="Hossen Q.M.M."/>
            <person name="Hossain M.Z."/>
            <person name="Ahmed R."/>
            <person name="Khan M.M."/>
            <person name="Islam R."/>
            <person name="Rashid M.M."/>
            <person name="Khan S.A."/>
            <person name="Rahman M.S."/>
            <person name="Alam M."/>
        </authorList>
    </citation>
    <scope>NUCLEOTIDE SEQUENCE [LARGE SCALE GENOMIC DNA]</scope>
    <source>
        <strain evidence="2">cv. CVL-1</strain>
        <tissue evidence="1">Whole seedling</tissue>
    </source>
</reference>
<evidence type="ECO:0000313" key="2">
    <source>
        <dbReference type="Proteomes" id="UP000188268"/>
    </source>
</evidence>
<evidence type="ECO:0000313" key="1">
    <source>
        <dbReference type="EMBL" id="OMO51414.1"/>
    </source>
</evidence>
<accession>A0A1R3FZZ7</accession>
<dbReference type="EMBL" id="AWWV01015823">
    <property type="protein sequence ID" value="OMO51414.1"/>
    <property type="molecule type" value="Genomic_DNA"/>
</dbReference>
<organism evidence="1 2">
    <name type="scientific">Corchorus capsularis</name>
    <name type="common">Jute</name>
    <dbReference type="NCBI Taxonomy" id="210143"/>
    <lineage>
        <taxon>Eukaryota</taxon>
        <taxon>Viridiplantae</taxon>
        <taxon>Streptophyta</taxon>
        <taxon>Embryophyta</taxon>
        <taxon>Tracheophyta</taxon>
        <taxon>Spermatophyta</taxon>
        <taxon>Magnoliopsida</taxon>
        <taxon>eudicotyledons</taxon>
        <taxon>Gunneridae</taxon>
        <taxon>Pentapetalae</taxon>
        <taxon>rosids</taxon>
        <taxon>malvids</taxon>
        <taxon>Malvales</taxon>
        <taxon>Malvaceae</taxon>
        <taxon>Grewioideae</taxon>
        <taxon>Apeibeae</taxon>
        <taxon>Corchorus</taxon>
    </lineage>
</organism>
<dbReference type="AlphaFoldDB" id="A0A1R3FZZ7"/>
<dbReference type="Proteomes" id="UP000188268">
    <property type="component" value="Unassembled WGS sequence"/>
</dbReference>
<comment type="caution">
    <text evidence="1">The sequence shown here is derived from an EMBL/GenBank/DDBJ whole genome shotgun (WGS) entry which is preliminary data.</text>
</comment>
<keyword evidence="2" id="KW-1185">Reference proteome</keyword>
<feature type="non-terminal residue" evidence="1">
    <location>
        <position position="36"/>
    </location>
</feature>